<gene>
    <name evidence="4" type="ORF">IV203_023098</name>
</gene>
<evidence type="ECO:0000256" key="2">
    <source>
        <dbReference type="SAM" id="Coils"/>
    </source>
</evidence>
<feature type="coiled-coil region" evidence="2">
    <location>
        <begin position="5"/>
        <end position="39"/>
    </location>
</feature>
<name>A0A9K3KCD7_9STRA</name>
<feature type="region of interest" description="Disordered" evidence="3">
    <location>
        <begin position="83"/>
        <end position="183"/>
    </location>
</feature>
<sequence>MTNTVRVLQEENHYLKRQIGALKDELKQKDMIIAALESQVAALVLANRKDQEGVYEDDSETDADTLSRVSSLGLGSLSNYQGNRSGAAAGNALPPRPPKAATNTVSNHSNGNKNNRRFQEDDSSDDDSNSPPPPKPKMNSRLPPAYPPTLRPPNRNANESAPKNGNKRNTNTKESIDNGGAYAQDDDAAMANSRGKFQSDKAAIKALPRELSIYNNDDDDVTKYSIDDGQPTYLVEKSEFRDAYNVRGIYTGTIHRSSGMPHGFGKMVYHLGGRYYEGDWHMGHWHGKGIFRNQEGDVYEGHMVNDLKEGTGKLTYADGRIFQGQFDDDEAVEGTIKFPDGAFYKGALYNGARHGYGVYHFNDGSVYEGESVMNVFEGKGKMTWNDGGWYEGDWHQGEIHGKGKEIRPDGSLRHDGQWIKGVPIRD</sequence>
<keyword evidence="2" id="KW-0175">Coiled coil</keyword>
<organism evidence="4 5">
    <name type="scientific">Nitzschia inconspicua</name>
    <dbReference type="NCBI Taxonomy" id="303405"/>
    <lineage>
        <taxon>Eukaryota</taxon>
        <taxon>Sar</taxon>
        <taxon>Stramenopiles</taxon>
        <taxon>Ochrophyta</taxon>
        <taxon>Bacillariophyta</taxon>
        <taxon>Bacillariophyceae</taxon>
        <taxon>Bacillariophycidae</taxon>
        <taxon>Bacillariales</taxon>
        <taxon>Bacillariaceae</taxon>
        <taxon>Nitzschia</taxon>
    </lineage>
</organism>
<dbReference type="PANTHER" id="PTHR23084:SF263">
    <property type="entry name" value="MORN REPEAT-CONTAINING PROTEIN 1"/>
    <property type="match status" value="1"/>
</dbReference>
<accession>A0A9K3KCD7</accession>
<proteinExistence type="predicted"/>
<keyword evidence="5" id="KW-1185">Reference proteome</keyword>
<dbReference type="InterPro" id="IPR003409">
    <property type="entry name" value="MORN"/>
</dbReference>
<evidence type="ECO:0000313" key="5">
    <source>
        <dbReference type="Proteomes" id="UP000693970"/>
    </source>
</evidence>
<evidence type="ECO:0000256" key="1">
    <source>
        <dbReference type="ARBA" id="ARBA00022737"/>
    </source>
</evidence>
<protein>
    <submittedName>
        <fullName evidence="4">MORN repeat-containing protein</fullName>
    </submittedName>
</protein>
<feature type="compositionally biased region" description="Polar residues" evidence="3">
    <location>
        <begin position="155"/>
        <end position="173"/>
    </location>
</feature>
<dbReference type="OrthoDB" id="418492at2759"/>
<dbReference type="PANTHER" id="PTHR23084">
    <property type="entry name" value="PHOSPHATIDYLINOSITOL-4-PHOSPHATE 5-KINASE RELATED"/>
    <property type="match status" value="1"/>
</dbReference>
<reference evidence="4" key="1">
    <citation type="journal article" date="2021" name="Sci. Rep.">
        <title>Diploid genomic architecture of Nitzschia inconspicua, an elite biomass production diatom.</title>
        <authorList>
            <person name="Oliver A."/>
            <person name="Podell S."/>
            <person name="Pinowska A."/>
            <person name="Traller J.C."/>
            <person name="Smith S.R."/>
            <person name="McClure R."/>
            <person name="Beliaev A."/>
            <person name="Bohutskyi P."/>
            <person name="Hill E.A."/>
            <person name="Rabines A."/>
            <person name="Zheng H."/>
            <person name="Allen L.Z."/>
            <person name="Kuo A."/>
            <person name="Grigoriev I.V."/>
            <person name="Allen A.E."/>
            <person name="Hazlebeck D."/>
            <person name="Allen E.E."/>
        </authorList>
    </citation>
    <scope>NUCLEOTIDE SEQUENCE</scope>
    <source>
        <strain evidence="4">Hildebrandi</strain>
    </source>
</reference>
<dbReference type="Pfam" id="PF02493">
    <property type="entry name" value="MORN"/>
    <property type="match status" value="7"/>
</dbReference>
<comment type="caution">
    <text evidence="4">The sequence shown here is derived from an EMBL/GenBank/DDBJ whole genome shotgun (WGS) entry which is preliminary data.</text>
</comment>
<dbReference type="Proteomes" id="UP000693970">
    <property type="component" value="Unassembled WGS sequence"/>
</dbReference>
<reference evidence="4" key="2">
    <citation type="submission" date="2021-04" db="EMBL/GenBank/DDBJ databases">
        <authorList>
            <person name="Podell S."/>
        </authorList>
    </citation>
    <scope>NUCLEOTIDE SEQUENCE</scope>
    <source>
        <strain evidence="4">Hildebrandi</strain>
    </source>
</reference>
<evidence type="ECO:0000313" key="4">
    <source>
        <dbReference type="EMBL" id="KAG7341147.1"/>
    </source>
</evidence>
<dbReference type="AlphaFoldDB" id="A0A9K3KCD7"/>
<feature type="compositionally biased region" description="Polar residues" evidence="3">
    <location>
        <begin position="101"/>
        <end position="113"/>
    </location>
</feature>
<keyword evidence="1" id="KW-0677">Repeat</keyword>
<dbReference type="EMBL" id="JAGRRH010000026">
    <property type="protein sequence ID" value="KAG7341147.1"/>
    <property type="molecule type" value="Genomic_DNA"/>
</dbReference>
<dbReference type="SMART" id="SM00698">
    <property type="entry name" value="MORN"/>
    <property type="match status" value="6"/>
</dbReference>
<evidence type="ECO:0000256" key="3">
    <source>
        <dbReference type="SAM" id="MobiDB-lite"/>
    </source>
</evidence>